<keyword evidence="2" id="KW-1185">Reference proteome</keyword>
<protein>
    <submittedName>
        <fullName evidence="1">553_t:CDS:1</fullName>
    </submittedName>
</protein>
<sequence length="146" mass="16842">ESSPQLQSIVKLNMPESLKFTLSGNLFLIRDQIISDDERMLVFTTTENIKYLSRAVYWIMDGTFQTVPTIFYQLYTVHASVGLQDNSKIFPLVYTLMTAPLFLPQLWSVFDSVEIGIPRTSNVVEGWHYKWATLIGRQHVGIYTFI</sequence>
<reference evidence="1" key="1">
    <citation type="submission" date="2021-06" db="EMBL/GenBank/DDBJ databases">
        <authorList>
            <person name="Kallberg Y."/>
            <person name="Tangrot J."/>
            <person name="Rosling A."/>
        </authorList>
    </citation>
    <scope>NUCLEOTIDE SEQUENCE</scope>
    <source>
        <strain evidence="1">28 12/20/2015</strain>
    </source>
</reference>
<feature type="non-terminal residue" evidence="1">
    <location>
        <position position="1"/>
    </location>
</feature>
<name>A0ACA9PVP7_9GLOM</name>
<accession>A0ACA9PVP7</accession>
<evidence type="ECO:0000313" key="1">
    <source>
        <dbReference type="EMBL" id="CAG8726790.1"/>
    </source>
</evidence>
<organism evidence="1 2">
    <name type="scientific">Cetraspora pellucida</name>
    <dbReference type="NCBI Taxonomy" id="1433469"/>
    <lineage>
        <taxon>Eukaryota</taxon>
        <taxon>Fungi</taxon>
        <taxon>Fungi incertae sedis</taxon>
        <taxon>Mucoromycota</taxon>
        <taxon>Glomeromycotina</taxon>
        <taxon>Glomeromycetes</taxon>
        <taxon>Diversisporales</taxon>
        <taxon>Gigasporaceae</taxon>
        <taxon>Cetraspora</taxon>
    </lineage>
</organism>
<dbReference type="EMBL" id="CAJVPW010031572">
    <property type="protein sequence ID" value="CAG8726790.1"/>
    <property type="molecule type" value="Genomic_DNA"/>
</dbReference>
<proteinExistence type="predicted"/>
<evidence type="ECO:0000313" key="2">
    <source>
        <dbReference type="Proteomes" id="UP000789366"/>
    </source>
</evidence>
<gene>
    <name evidence="1" type="ORF">SPELUC_LOCUS12819</name>
</gene>
<dbReference type="Proteomes" id="UP000789366">
    <property type="component" value="Unassembled WGS sequence"/>
</dbReference>
<comment type="caution">
    <text evidence="1">The sequence shown here is derived from an EMBL/GenBank/DDBJ whole genome shotgun (WGS) entry which is preliminary data.</text>
</comment>